<evidence type="ECO:0000256" key="4">
    <source>
        <dbReference type="ARBA" id="ARBA00041123"/>
    </source>
</evidence>
<dbReference type="PANTHER" id="PTHR46680">
    <property type="entry name" value="NF-KAPPA-B INHIBITOR ALPHA"/>
    <property type="match status" value="1"/>
</dbReference>
<keyword evidence="1" id="KW-0677">Repeat</keyword>
<dbReference type="Proteomes" id="UP000826195">
    <property type="component" value="Unassembled WGS sequence"/>
</dbReference>
<gene>
    <name evidence="7" type="ORF">KQX54_010476</name>
</gene>
<organism evidence="7 8">
    <name type="scientific">Cotesia glomerata</name>
    <name type="common">Lepidopteran parasitic wasp</name>
    <name type="synonym">Apanteles glomeratus</name>
    <dbReference type="NCBI Taxonomy" id="32391"/>
    <lineage>
        <taxon>Eukaryota</taxon>
        <taxon>Metazoa</taxon>
        <taxon>Ecdysozoa</taxon>
        <taxon>Arthropoda</taxon>
        <taxon>Hexapoda</taxon>
        <taxon>Insecta</taxon>
        <taxon>Pterygota</taxon>
        <taxon>Neoptera</taxon>
        <taxon>Endopterygota</taxon>
        <taxon>Hymenoptera</taxon>
        <taxon>Apocrita</taxon>
        <taxon>Ichneumonoidea</taxon>
        <taxon>Braconidae</taxon>
        <taxon>Microgastrinae</taxon>
        <taxon>Cotesia</taxon>
    </lineage>
</organism>
<comment type="function">
    <text evidence="6">Inhibits the activity of dimeric NF-kappa-B/REL complexes by trapping REL (RELA/p65 and NFKB1/p50) dimers in the cytoplasm by masking their nuclear localization signals. On cellular stimulation by immune and pro-inflammatory responses, becomes phosphorylated promoting ubiquitination and degradation, enabling the dimeric RELA to translocate to the nucleus and activate transcription.</text>
</comment>
<dbReference type="GO" id="GO:0071356">
    <property type="term" value="P:cellular response to tumor necrosis factor"/>
    <property type="evidence" value="ECO:0007669"/>
    <property type="project" value="TreeGrafter"/>
</dbReference>
<evidence type="ECO:0000256" key="3">
    <source>
        <dbReference type="ARBA" id="ARBA00038439"/>
    </source>
</evidence>
<dbReference type="SUPFAM" id="SSF48403">
    <property type="entry name" value="Ankyrin repeat"/>
    <property type="match status" value="1"/>
</dbReference>
<dbReference type="InterPro" id="IPR051070">
    <property type="entry name" value="NF-kappa-B_inhibitor"/>
</dbReference>
<dbReference type="InterPro" id="IPR002110">
    <property type="entry name" value="Ankyrin_rpt"/>
</dbReference>
<comment type="similarity">
    <text evidence="3">Belongs to the NF-kappa-B inhibitor family.</text>
</comment>
<dbReference type="GO" id="GO:0005829">
    <property type="term" value="C:cytosol"/>
    <property type="evidence" value="ECO:0007669"/>
    <property type="project" value="TreeGrafter"/>
</dbReference>
<comment type="caution">
    <text evidence="7">The sequence shown here is derived from an EMBL/GenBank/DDBJ whole genome shotgun (WGS) entry which is preliminary data.</text>
</comment>
<dbReference type="InterPro" id="IPR036770">
    <property type="entry name" value="Ankyrin_rpt-contain_sf"/>
</dbReference>
<reference evidence="7 8" key="1">
    <citation type="journal article" date="2021" name="J. Hered.">
        <title>A chromosome-level genome assembly of the parasitoid wasp, Cotesia glomerata (Hymenoptera: Braconidae).</title>
        <authorList>
            <person name="Pinto B.J."/>
            <person name="Weis J.J."/>
            <person name="Gamble T."/>
            <person name="Ode P.J."/>
            <person name="Paul R."/>
            <person name="Zaspel J.M."/>
        </authorList>
    </citation>
    <scope>NUCLEOTIDE SEQUENCE [LARGE SCALE GENOMIC DNA]</scope>
    <source>
        <strain evidence="7">CgM1</strain>
    </source>
</reference>
<evidence type="ECO:0000256" key="6">
    <source>
        <dbReference type="ARBA" id="ARBA00045368"/>
    </source>
</evidence>
<evidence type="ECO:0000313" key="7">
    <source>
        <dbReference type="EMBL" id="KAH0554413.1"/>
    </source>
</evidence>
<name>A0AAV7ILE9_COTGL</name>
<accession>A0AAV7ILE9</accession>
<dbReference type="GO" id="GO:0034142">
    <property type="term" value="P:toll-like receptor 4 signaling pathway"/>
    <property type="evidence" value="ECO:0007669"/>
    <property type="project" value="TreeGrafter"/>
</dbReference>
<dbReference type="Gene3D" id="1.25.40.20">
    <property type="entry name" value="Ankyrin repeat-containing domain"/>
    <property type="match status" value="1"/>
</dbReference>
<evidence type="ECO:0000313" key="8">
    <source>
        <dbReference type="Proteomes" id="UP000826195"/>
    </source>
</evidence>
<dbReference type="EMBL" id="JAHXZJ010001119">
    <property type="protein sequence ID" value="KAH0554413.1"/>
    <property type="molecule type" value="Genomic_DNA"/>
</dbReference>
<evidence type="ECO:0000256" key="2">
    <source>
        <dbReference type="ARBA" id="ARBA00023043"/>
    </source>
</evidence>
<sequence length="164" mass="19080">MTAIIEPIKDVRKLWLLSDHHMAYLFSAHSSRVQDAVTFEEEKNRFFSICRSGNIFEFMESVPFLSYVRHLVREYDHHGRLCTHIVARFDLNNAVMKIELLLNMGADVSARESLTGDSLLHIAVSSKNYELAEWLCRDLKANLIAINYAHMTPYHLAYFFVIKE</sequence>
<keyword evidence="8" id="KW-1185">Reference proteome</keyword>
<protein>
    <recommendedName>
        <fullName evidence="4">NF-kappa-B inhibitor alpha</fullName>
    </recommendedName>
    <alternativeName>
        <fullName evidence="5">I-kappa-B-alpha</fullName>
    </alternativeName>
</protein>
<dbReference type="GO" id="GO:0051059">
    <property type="term" value="F:NF-kappaB binding"/>
    <property type="evidence" value="ECO:0007669"/>
    <property type="project" value="TreeGrafter"/>
</dbReference>
<dbReference type="AlphaFoldDB" id="A0AAV7ILE9"/>
<evidence type="ECO:0000256" key="5">
    <source>
        <dbReference type="ARBA" id="ARBA00041987"/>
    </source>
</evidence>
<dbReference type="PANTHER" id="PTHR46680:SF1">
    <property type="entry name" value="NF-KAPPA-B INHIBITOR ALPHA"/>
    <property type="match status" value="1"/>
</dbReference>
<dbReference type="Pfam" id="PF13637">
    <property type="entry name" value="Ank_4"/>
    <property type="match status" value="1"/>
</dbReference>
<proteinExistence type="inferred from homology"/>
<keyword evidence="2" id="KW-0040">ANK repeat</keyword>
<evidence type="ECO:0000256" key="1">
    <source>
        <dbReference type="ARBA" id="ARBA00022737"/>
    </source>
</evidence>